<feature type="region of interest" description="Disordered" evidence="4">
    <location>
        <begin position="303"/>
        <end position="328"/>
    </location>
</feature>
<gene>
    <name evidence="6" type="ORF">GCM10009559_55930</name>
</gene>
<comment type="caution">
    <text evidence="6">The sequence shown here is derived from an EMBL/GenBank/DDBJ whole genome shotgun (WGS) entry which is preliminary data.</text>
</comment>
<name>A0ABN1N7W6_9PSEU</name>
<dbReference type="RefSeq" id="WP_343944598.1">
    <property type="nucleotide sequence ID" value="NZ_BAAAHP010000177.1"/>
</dbReference>
<protein>
    <submittedName>
        <fullName evidence="6">2-oxoglutarate and iron-dependent oxygenase domain-containing protein</fullName>
    </submittedName>
</protein>
<dbReference type="InterPro" id="IPR005123">
    <property type="entry name" value="Oxoglu/Fe-dep_dioxygenase_dom"/>
</dbReference>
<keyword evidence="2" id="KW-0045">Antibiotic biosynthesis</keyword>
<dbReference type="EMBL" id="BAAAHP010000177">
    <property type="protein sequence ID" value="GAA0896744.1"/>
    <property type="molecule type" value="Genomic_DNA"/>
</dbReference>
<dbReference type="PROSITE" id="PS51471">
    <property type="entry name" value="FE2OG_OXY"/>
    <property type="match status" value="1"/>
</dbReference>
<dbReference type="InterPro" id="IPR027443">
    <property type="entry name" value="IPNS-like_sf"/>
</dbReference>
<feature type="domain" description="Fe2OG dioxygenase" evidence="5">
    <location>
        <begin position="177"/>
        <end position="284"/>
    </location>
</feature>
<dbReference type="SUPFAM" id="SSF51197">
    <property type="entry name" value="Clavaminate synthase-like"/>
    <property type="match status" value="1"/>
</dbReference>
<dbReference type="InterPro" id="IPR026992">
    <property type="entry name" value="DIOX_N"/>
</dbReference>
<dbReference type="PRINTS" id="PR00682">
    <property type="entry name" value="IPNSYNTHASE"/>
</dbReference>
<sequence>MSTLPLVSLSRALSSDSERRAEARAIDAANRTVGFLVLTDHGVAADLVDDLYRVTAEFFALPAEIKNRYVTANRAASRGYVPPKVRSLAATRERMDGGDLVELFAAGLPHVPDDPYFSPEHAGINFRPNVWPAEIPRFRAVWETYYDAMQALAAQLMSLFATALDLPADFFDDKIDRHISNLFANHYPPILEQPAPGQIRVGEHTDYGSLTLLHQRDEVGGLEVHVGGRWVPVEPMAGAYVVNIGDLMARWTNDRWISTLHRVQNPPPERLSMGRLSFPFFCQPNYDTVIEALPSCVGPAQPPRYPPISSGENMIRKTERSFSGGNTR</sequence>
<evidence type="ECO:0000313" key="6">
    <source>
        <dbReference type="EMBL" id="GAA0896744.1"/>
    </source>
</evidence>
<dbReference type="Pfam" id="PF14226">
    <property type="entry name" value="DIOX_N"/>
    <property type="match status" value="1"/>
</dbReference>
<evidence type="ECO:0000256" key="4">
    <source>
        <dbReference type="SAM" id="MobiDB-lite"/>
    </source>
</evidence>
<dbReference type="Gene3D" id="2.60.120.330">
    <property type="entry name" value="B-lactam Antibiotic, Isopenicillin N Synthase, Chain"/>
    <property type="match status" value="1"/>
</dbReference>
<keyword evidence="7" id="KW-1185">Reference proteome</keyword>
<dbReference type="Proteomes" id="UP001499967">
    <property type="component" value="Unassembled WGS sequence"/>
</dbReference>
<evidence type="ECO:0000259" key="5">
    <source>
        <dbReference type="PROSITE" id="PS51471"/>
    </source>
</evidence>
<proteinExistence type="inferred from homology"/>
<dbReference type="InterPro" id="IPR050231">
    <property type="entry name" value="Iron_ascorbate_oxido_reductase"/>
</dbReference>
<keyword evidence="3" id="KW-0408">Iron</keyword>
<organism evidence="6 7">
    <name type="scientific">Pseudonocardia zijingensis</name>
    <dbReference type="NCBI Taxonomy" id="153376"/>
    <lineage>
        <taxon>Bacteria</taxon>
        <taxon>Bacillati</taxon>
        <taxon>Actinomycetota</taxon>
        <taxon>Actinomycetes</taxon>
        <taxon>Pseudonocardiales</taxon>
        <taxon>Pseudonocardiaceae</taxon>
        <taxon>Pseudonocardia</taxon>
    </lineage>
</organism>
<keyword evidence="3" id="KW-0560">Oxidoreductase</keyword>
<evidence type="ECO:0000256" key="3">
    <source>
        <dbReference type="RuleBase" id="RU003682"/>
    </source>
</evidence>
<evidence type="ECO:0000256" key="1">
    <source>
        <dbReference type="ARBA" id="ARBA00004792"/>
    </source>
</evidence>
<evidence type="ECO:0000313" key="7">
    <source>
        <dbReference type="Proteomes" id="UP001499967"/>
    </source>
</evidence>
<evidence type="ECO:0000256" key="2">
    <source>
        <dbReference type="ARBA" id="ARBA00023194"/>
    </source>
</evidence>
<comment type="similarity">
    <text evidence="3">Belongs to the iron/ascorbate-dependent oxidoreductase family.</text>
</comment>
<dbReference type="PANTHER" id="PTHR47990">
    <property type="entry name" value="2-OXOGLUTARATE (2OG) AND FE(II)-DEPENDENT OXYGENASE SUPERFAMILY PROTEIN-RELATED"/>
    <property type="match status" value="1"/>
</dbReference>
<keyword evidence="3" id="KW-0479">Metal-binding</keyword>
<reference evidence="6 7" key="1">
    <citation type="journal article" date="2019" name="Int. J. Syst. Evol. Microbiol.">
        <title>The Global Catalogue of Microorganisms (GCM) 10K type strain sequencing project: providing services to taxonomists for standard genome sequencing and annotation.</title>
        <authorList>
            <consortium name="The Broad Institute Genomics Platform"/>
            <consortium name="The Broad Institute Genome Sequencing Center for Infectious Disease"/>
            <person name="Wu L."/>
            <person name="Ma J."/>
        </authorList>
    </citation>
    <scope>NUCLEOTIDE SEQUENCE [LARGE SCALE GENOMIC DNA]</scope>
    <source>
        <strain evidence="6 7">JCM 11117</strain>
    </source>
</reference>
<accession>A0ABN1N7W6</accession>
<comment type="pathway">
    <text evidence="1">Antibiotic biosynthesis.</text>
</comment>
<dbReference type="Pfam" id="PF03171">
    <property type="entry name" value="2OG-FeII_Oxy"/>
    <property type="match status" value="1"/>
</dbReference>
<dbReference type="InterPro" id="IPR044861">
    <property type="entry name" value="IPNS-like_FE2OG_OXY"/>
</dbReference>